<evidence type="ECO:0000256" key="9">
    <source>
        <dbReference type="SAM" id="SignalP"/>
    </source>
</evidence>
<evidence type="ECO:0000256" key="4">
    <source>
        <dbReference type="ARBA" id="ARBA00022692"/>
    </source>
</evidence>
<dbReference type="AlphaFoldDB" id="A0A380B8F3"/>
<reference evidence="11 12" key="1">
    <citation type="submission" date="2018-06" db="EMBL/GenBank/DDBJ databases">
        <authorList>
            <consortium name="Pathogen Informatics"/>
            <person name="Doyle S."/>
        </authorList>
    </citation>
    <scope>NUCLEOTIDE SEQUENCE [LARGE SCALE GENOMIC DNA]</scope>
    <source>
        <strain evidence="11 12">NCTC11388</strain>
    </source>
</reference>
<evidence type="ECO:0000256" key="7">
    <source>
        <dbReference type="ARBA" id="ARBA00023237"/>
    </source>
</evidence>
<keyword evidence="4 8" id="KW-0812">Transmembrane</keyword>
<name>A0A380B8F3_SPHSI</name>
<feature type="chain" id="PRO_5016896301" evidence="9">
    <location>
        <begin position="29"/>
        <end position="1035"/>
    </location>
</feature>
<dbReference type="GO" id="GO:0044718">
    <property type="term" value="P:siderophore transmembrane transport"/>
    <property type="evidence" value="ECO:0007669"/>
    <property type="project" value="TreeGrafter"/>
</dbReference>
<dbReference type="InterPro" id="IPR023996">
    <property type="entry name" value="TonB-dep_OMP_SusC/RagA"/>
</dbReference>
<keyword evidence="11" id="KW-0675">Receptor</keyword>
<dbReference type="GO" id="GO:0009279">
    <property type="term" value="C:cell outer membrane"/>
    <property type="evidence" value="ECO:0007669"/>
    <property type="project" value="UniProtKB-SubCell"/>
</dbReference>
<accession>A0A380B8F3</accession>
<dbReference type="InterPro" id="IPR039426">
    <property type="entry name" value="TonB-dep_rcpt-like"/>
</dbReference>
<evidence type="ECO:0000256" key="3">
    <source>
        <dbReference type="ARBA" id="ARBA00022452"/>
    </source>
</evidence>
<keyword evidence="2 8" id="KW-0813">Transport</keyword>
<dbReference type="Gene3D" id="2.60.40.1120">
    <property type="entry name" value="Carboxypeptidase-like, regulatory domain"/>
    <property type="match status" value="1"/>
</dbReference>
<evidence type="ECO:0000259" key="10">
    <source>
        <dbReference type="Pfam" id="PF07715"/>
    </source>
</evidence>
<keyword evidence="3 8" id="KW-1134">Transmembrane beta strand</keyword>
<evidence type="ECO:0000256" key="1">
    <source>
        <dbReference type="ARBA" id="ARBA00004571"/>
    </source>
</evidence>
<comment type="similarity">
    <text evidence="8">Belongs to the TonB-dependent receptor family.</text>
</comment>
<feature type="domain" description="TonB-dependent receptor plug" evidence="10">
    <location>
        <begin position="126"/>
        <end position="237"/>
    </location>
</feature>
<evidence type="ECO:0000313" key="12">
    <source>
        <dbReference type="Proteomes" id="UP000254893"/>
    </source>
</evidence>
<gene>
    <name evidence="11" type="ORF">NCTC11388_00090</name>
</gene>
<dbReference type="SUPFAM" id="SSF49464">
    <property type="entry name" value="Carboxypeptidase regulatory domain-like"/>
    <property type="match status" value="1"/>
</dbReference>
<dbReference type="GO" id="GO:0015344">
    <property type="term" value="F:siderophore uptake transmembrane transporter activity"/>
    <property type="evidence" value="ECO:0007669"/>
    <property type="project" value="TreeGrafter"/>
</dbReference>
<keyword evidence="5 9" id="KW-0732">Signal</keyword>
<dbReference type="Gene3D" id="2.170.130.10">
    <property type="entry name" value="TonB-dependent receptor, plug domain"/>
    <property type="match status" value="1"/>
</dbReference>
<sequence length="1035" mass="114977">MIKRVNILYKILLVSSVIGLCSVEQAFAQRIIKGKVLSSYNNAAVANAIVSIKNSAASAQTNKNGDFSLKVDDVGTSALITVWSPGFHELQVSTLKRDSLVVTLVPDTRFRFDEVKEGIFANKGTSVLYNQDFKEGVYNIEDVLAGEFSGLNVINKSGMLTEGSVLNFRGIRTLTADNSPLIILNGMPYFPDNETSTIIGGYSRSVFNAINPQDVKSIRLLKGPEAAVYGSLASNGVLIIETSSADDLETVIEFKGNYGIGYNNKRIPVLQGSDFKNFIGDVGMSQFADMNDMISYFPFLRDDPNYYYNFLYNNHTDWQNEIYTPAFVTDNHLRIKGGDAIAKYDLSLGVMDQNGTLENSKSTRYSTRLNSTLTLGKKFDLSASVALTYATNKLHEQGMLQATNPMLASLYQAPILSPYRKDDQNNILPDYDIVRQFNVSNPLALLNTTTINSDIYDVFVNAGVRYKATRDINVYGTFGLFSSYNRQSTFIPGLSSRTILPLENGIALNSARSGSGKNSNIYYKINADYTKQLDESNIQAGAGFQGMITDREYDAGFGRNTSSDFYRTLNYVNAAGRAFDGYNESWNWMSFYGFVQYDWRNLVKASTYLSSDGASSTGVDVSRFGFYPGVDLSFVLSNTSVFKDISSLDLLTLNAGYSKTANSRYSSKLSQAYYSSQIYRQLAGIVVGNIPNTSLNREDVRNWDVSLIASLWKKRLNISASYYHTTAKDVVQAVPVTPIAGIENMYVNGATLLNTGLEFDANLTLIEKKDFGFTIGGNLSTLKNEVKSLNNIDQKITTAPYGMTLITQVGGSPYDFYGHQFNGVISNAAEASRLNLTDFKNLPFEAGDAIFEDINKDGIIDKDDRRSLGNALPKFYGSGFIDVRFKKLTLRGYVTFSKGNKMYNAVRRSLEDMSSYKNQSTAILNRWQEEGQVTTIPKATYGDPMGNSRFSDRWIEDASYLRLSNVVLKYNFGAQKFKLLNNTEIYISGENIYTWTKYLGLDPVTAYSYDVSLLGADYGKIPLPRTFKLGVNLKL</sequence>
<evidence type="ECO:0000256" key="5">
    <source>
        <dbReference type="ARBA" id="ARBA00022729"/>
    </source>
</evidence>
<evidence type="ECO:0000256" key="8">
    <source>
        <dbReference type="PROSITE-ProRule" id="PRU01360"/>
    </source>
</evidence>
<protein>
    <submittedName>
        <fullName evidence="11">Outer membrane cobalamin receptor protein</fullName>
    </submittedName>
</protein>
<evidence type="ECO:0000256" key="2">
    <source>
        <dbReference type="ARBA" id="ARBA00022448"/>
    </source>
</evidence>
<evidence type="ECO:0000256" key="6">
    <source>
        <dbReference type="ARBA" id="ARBA00023136"/>
    </source>
</evidence>
<keyword evidence="7 8" id="KW-0998">Cell outer membrane</keyword>
<comment type="subcellular location">
    <subcellularLocation>
        <location evidence="1 8">Cell outer membrane</location>
        <topology evidence="1 8">Multi-pass membrane protein</topology>
    </subcellularLocation>
</comment>
<dbReference type="InterPro" id="IPR012910">
    <property type="entry name" value="Plug_dom"/>
</dbReference>
<dbReference type="InterPro" id="IPR037066">
    <property type="entry name" value="Plug_dom_sf"/>
</dbReference>
<proteinExistence type="inferred from homology"/>
<dbReference type="EMBL" id="UGYW01000001">
    <property type="protein sequence ID" value="SUI96690.1"/>
    <property type="molecule type" value="Genomic_DNA"/>
</dbReference>
<organism evidence="11 12">
    <name type="scientific">Sphingobacterium spiritivorum</name>
    <name type="common">Flavobacterium spiritivorum</name>
    <dbReference type="NCBI Taxonomy" id="258"/>
    <lineage>
        <taxon>Bacteria</taxon>
        <taxon>Pseudomonadati</taxon>
        <taxon>Bacteroidota</taxon>
        <taxon>Sphingobacteriia</taxon>
        <taxon>Sphingobacteriales</taxon>
        <taxon>Sphingobacteriaceae</taxon>
        <taxon>Sphingobacterium</taxon>
    </lineage>
</organism>
<keyword evidence="6 8" id="KW-0472">Membrane</keyword>
<dbReference type="PANTHER" id="PTHR30069:SF29">
    <property type="entry name" value="HEMOGLOBIN AND HEMOGLOBIN-HAPTOGLOBIN-BINDING PROTEIN 1-RELATED"/>
    <property type="match status" value="1"/>
</dbReference>
<dbReference type="Gene3D" id="2.40.170.20">
    <property type="entry name" value="TonB-dependent receptor, beta-barrel domain"/>
    <property type="match status" value="1"/>
</dbReference>
<feature type="signal peptide" evidence="9">
    <location>
        <begin position="1"/>
        <end position="28"/>
    </location>
</feature>
<dbReference type="Pfam" id="PF07715">
    <property type="entry name" value="Plug"/>
    <property type="match status" value="1"/>
</dbReference>
<evidence type="ECO:0000313" key="11">
    <source>
        <dbReference type="EMBL" id="SUI96690.1"/>
    </source>
</evidence>
<dbReference type="NCBIfam" id="TIGR04056">
    <property type="entry name" value="OMP_RagA_SusC"/>
    <property type="match status" value="1"/>
</dbReference>
<dbReference type="SUPFAM" id="SSF56935">
    <property type="entry name" value="Porins"/>
    <property type="match status" value="1"/>
</dbReference>
<dbReference type="PROSITE" id="PS52016">
    <property type="entry name" value="TONB_DEPENDENT_REC_3"/>
    <property type="match status" value="1"/>
</dbReference>
<dbReference type="Proteomes" id="UP000254893">
    <property type="component" value="Unassembled WGS sequence"/>
</dbReference>
<dbReference type="PANTHER" id="PTHR30069">
    <property type="entry name" value="TONB-DEPENDENT OUTER MEMBRANE RECEPTOR"/>
    <property type="match status" value="1"/>
</dbReference>
<dbReference type="InterPro" id="IPR008969">
    <property type="entry name" value="CarboxyPept-like_regulatory"/>
</dbReference>
<dbReference type="InterPro" id="IPR036942">
    <property type="entry name" value="Beta-barrel_TonB_sf"/>
</dbReference>